<evidence type="ECO:0000313" key="2">
    <source>
        <dbReference type="Proteomes" id="UP001177021"/>
    </source>
</evidence>
<reference evidence="1" key="1">
    <citation type="submission" date="2023-10" db="EMBL/GenBank/DDBJ databases">
        <authorList>
            <person name="Rodriguez Cubillos JULIANA M."/>
            <person name="De Vega J."/>
        </authorList>
    </citation>
    <scope>NUCLEOTIDE SEQUENCE</scope>
</reference>
<protein>
    <submittedName>
        <fullName evidence="1">Uncharacterized protein</fullName>
    </submittedName>
</protein>
<accession>A0ACB0IZQ7</accession>
<gene>
    <name evidence="1" type="ORF">MILVUS5_LOCUS8042</name>
</gene>
<name>A0ACB0IZQ7_TRIPR</name>
<evidence type="ECO:0000313" key="1">
    <source>
        <dbReference type="EMBL" id="CAJ2637720.1"/>
    </source>
</evidence>
<organism evidence="1 2">
    <name type="scientific">Trifolium pratense</name>
    <name type="common">Red clover</name>
    <dbReference type="NCBI Taxonomy" id="57577"/>
    <lineage>
        <taxon>Eukaryota</taxon>
        <taxon>Viridiplantae</taxon>
        <taxon>Streptophyta</taxon>
        <taxon>Embryophyta</taxon>
        <taxon>Tracheophyta</taxon>
        <taxon>Spermatophyta</taxon>
        <taxon>Magnoliopsida</taxon>
        <taxon>eudicotyledons</taxon>
        <taxon>Gunneridae</taxon>
        <taxon>Pentapetalae</taxon>
        <taxon>rosids</taxon>
        <taxon>fabids</taxon>
        <taxon>Fabales</taxon>
        <taxon>Fabaceae</taxon>
        <taxon>Papilionoideae</taxon>
        <taxon>50 kb inversion clade</taxon>
        <taxon>NPAAA clade</taxon>
        <taxon>Hologalegina</taxon>
        <taxon>IRL clade</taxon>
        <taxon>Trifolieae</taxon>
        <taxon>Trifolium</taxon>
    </lineage>
</organism>
<dbReference type="EMBL" id="CASHSV030000013">
    <property type="protein sequence ID" value="CAJ2637720.1"/>
    <property type="molecule type" value="Genomic_DNA"/>
</dbReference>
<comment type="caution">
    <text evidence="1">The sequence shown here is derived from an EMBL/GenBank/DDBJ whole genome shotgun (WGS) entry which is preliminary data.</text>
</comment>
<sequence length="219" mass="24407">MNIRSAINLIITGVSLSGNSSKLNAKSSIEEFLILKAFSVQFNNTPPPLIKEVLWQPPIFNWVKCNSDGASLGNPGPSSCGGLFRNSSAEFLGAFAYNLGISNSLSAELNGAMYAVELAHHFGWKNLWLETDSMLVVNAFKSSKTIPWHLKNRWDNCLLLISSMNFFVSHIYREGNTCADKFANLGLSILTLNWWCNVPPHISDDFVRNRLGLPFYRFG</sequence>
<proteinExistence type="predicted"/>
<dbReference type="Proteomes" id="UP001177021">
    <property type="component" value="Unassembled WGS sequence"/>
</dbReference>
<keyword evidence="2" id="KW-1185">Reference proteome</keyword>